<dbReference type="AlphaFoldDB" id="A0A4T0M5M5"/>
<proteinExistence type="inferred from homology"/>
<evidence type="ECO:0000256" key="4">
    <source>
        <dbReference type="ARBA" id="ARBA00022884"/>
    </source>
</evidence>
<dbReference type="OMA" id="GQQFVKH"/>
<evidence type="ECO:0000256" key="2">
    <source>
        <dbReference type="ARBA" id="ARBA00022555"/>
    </source>
</evidence>
<accession>A0A4T0M5M5</accession>
<evidence type="ECO:0000313" key="6">
    <source>
        <dbReference type="EMBL" id="TIC68242.1"/>
    </source>
</evidence>
<evidence type="ECO:0000256" key="3">
    <source>
        <dbReference type="ARBA" id="ARBA00022801"/>
    </source>
</evidence>
<evidence type="ECO:0000313" key="9">
    <source>
        <dbReference type="Proteomes" id="UP000310708"/>
    </source>
</evidence>
<keyword evidence="3 6" id="KW-0378">Hydrolase</keyword>
<dbReference type="EMBL" id="SPRW01000004">
    <property type="protein sequence ID" value="TIC70245.1"/>
    <property type="molecule type" value="Genomic_DNA"/>
</dbReference>
<dbReference type="EMBL" id="SPRX01000008">
    <property type="protein sequence ID" value="TIC68242.1"/>
    <property type="molecule type" value="Genomic_DNA"/>
</dbReference>
<dbReference type="Proteomes" id="UP000310708">
    <property type="component" value="Unassembled WGS sequence"/>
</dbReference>
<dbReference type="GO" id="GO:0000049">
    <property type="term" value="F:tRNA binding"/>
    <property type="evidence" value="ECO:0007669"/>
    <property type="project" value="UniProtKB-KW"/>
</dbReference>
<dbReference type="Proteomes" id="UP000309601">
    <property type="component" value="Unassembled WGS sequence"/>
</dbReference>
<dbReference type="InterPro" id="IPR001328">
    <property type="entry name" value="Pept_tRNA_hydro"/>
</dbReference>
<comment type="caution">
    <text evidence="6">The sequence shown here is derived from an EMBL/GenBank/DDBJ whole genome shotgun (WGS) entry which is preliminary data.</text>
</comment>
<keyword evidence="2" id="KW-0820">tRNA-binding</keyword>
<dbReference type="InterPro" id="IPR018171">
    <property type="entry name" value="Pept_tRNA_hydro_CS"/>
</dbReference>
<dbReference type="NCBIfam" id="TIGR00447">
    <property type="entry name" value="pth"/>
    <property type="match status" value="1"/>
</dbReference>
<evidence type="ECO:0000256" key="1">
    <source>
        <dbReference type="ARBA" id="ARBA00013260"/>
    </source>
</evidence>
<keyword evidence="4" id="KW-0694">RNA-binding</keyword>
<sequence length="172" mass="19617">MQNKILIAGLGNLPYPTTYHSIGQLFLIEYARKHNLLWQKKGAISSAQIDDRVHICYSHHLMNVSGKSISSYYSQIRAEKLLVLHDDLQRDWMKISFKAAGSANGHNGLKSIAKHMGTDFDRLRIGIGRPEDKSKVPDYVLSKMNTSQLDELRNGSLYDKISQQLDEYIRIN</sequence>
<dbReference type="Pfam" id="PF01195">
    <property type="entry name" value="Pept_tRNA_hydro"/>
    <property type="match status" value="1"/>
</dbReference>
<organism evidence="6 9">
    <name type="scientific">Wallemia mellicola</name>
    <dbReference type="NCBI Taxonomy" id="1708541"/>
    <lineage>
        <taxon>Eukaryota</taxon>
        <taxon>Fungi</taxon>
        <taxon>Dikarya</taxon>
        <taxon>Basidiomycota</taxon>
        <taxon>Wallemiomycotina</taxon>
        <taxon>Wallemiomycetes</taxon>
        <taxon>Wallemiales</taxon>
        <taxon>Wallemiaceae</taxon>
        <taxon>Wallemia</taxon>
    </lineage>
</organism>
<dbReference type="SUPFAM" id="SSF53178">
    <property type="entry name" value="Peptidyl-tRNA hydrolase-like"/>
    <property type="match status" value="1"/>
</dbReference>
<protein>
    <recommendedName>
        <fullName evidence="1">peptidyl-tRNA hydrolase</fullName>
        <ecNumber evidence="1">3.1.1.29</ecNumber>
    </recommendedName>
</protein>
<comment type="similarity">
    <text evidence="5">Belongs to the PTH family.</text>
</comment>
<reference evidence="8 9" key="1">
    <citation type="submission" date="2019-03" db="EMBL/GenBank/DDBJ databases">
        <title>Sequencing 25 genomes of Wallemia mellicola.</title>
        <authorList>
            <person name="Gostincar C."/>
        </authorList>
    </citation>
    <scope>NUCLEOTIDE SEQUENCE [LARGE SCALE GENOMIC DNA]</scope>
    <source>
        <strain evidence="7 8">EXF-1274</strain>
        <strain evidence="6 9">EXF-757</strain>
    </source>
</reference>
<dbReference type="InterPro" id="IPR036416">
    <property type="entry name" value="Pept_tRNA_hydro_sf"/>
</dbReference>
<evidence type="ECO:0000256" key="5">
    <source>
        <dbReference type="ARBA" id="ARBA00038063"/>
    </source>
</evidence>
<evidence type="ECO:0000313" key="8">
    <source>
        <dbReference type="Proteomes" id="UP000309601"/>
    </source>
</evidence>
<dbReference type="PANTHER" id="PTHR17224">
    <property type="entry name" value="PEPTIDYL-TRNA HYDROLASE"/>
    <property type="match status" value="1"/>
</dbReference>
<dbReference type="GO" id="GO:0004045">
    <property type="term" value="F:peptidyl-tRNA hydrolase activity"/>
    <property type="evidence" value="ECO:0007669"/>
    <property type="project" value="UniProtKB-EC"/>
</dbReference>
<dbReference type="Gene3D" id="3.40.50.1470">
    <property type="entry name" value="Peptidyl-tRNA hydrolase"/>
    <property type="match status" value="1"/>
</dbReference>
<dbReference type="PROSITE" id="PS01196">
    <property type="entry name" value="PEPT_TRNA_HYDROL_2"/>
    <property type="match status" value="1"/>
</dbReference>
<gene>
    <name evidence="6" type="ORF">E3Q01_00968</name>
    <name evidence="7" type="ORF">E3Q02_00623</name>
</gene>
<dbReference type="PANTHER" id="PTHR17224:SF1">
    <property type="entry name" value="PEPTIDYL-TRNA HYDROLASE"/>
    <property type="match status" value="1"/>
</dbReference>
<name>A0A4T0M5M5_9BASI</name>
<dbReference type="EC" id="3.1.1.29" evidence="1"/>
<evidence type="ECO:0000313" key="7">
    <source>
        <dbReference type="EMBL" id="TIC70245.1"/>
    </source>
</evidence>